<evidence type="ECO:0000259" key="3">
    <source>
        <dbReference type="PROSITE" id="PS50118"/>
    </source>
</evidence>
<feature type="region of interest" description="Disordered" evidence="2">
    <location>
        <begin position="114"/>
        <end position="136"/>
    </location>
</feature>
<feature type="DNA-binding region" description="HMG box" evidence="1">
    <location>
        <begin position="43"/>
        <end position="91"/>
    </location>
</feature>
<dbReference type="InterPro" id="IPR009071">
    <property type="entry name" value="HMG_box_dom"/>
</dbReference>
<comment type="caution">
    <text evidence="4">The sequence shown here is derived from an EMBL/GenBank/DDBJ whole genome shotgun (WGS) entry which is preliminary data.</text>
</comment>
<dbReference type="Gene3D" id="1.10.30.10">
    <property type="entry name" value="High mobility group box domain"/>
    <property type="match status" value="1"/>
</dbReference>
<protein>
    <recommendedName>
        <fullName evidence="3">HMG box domain-containing protein</fullName>
    </recommendedName>
</protein>
<dbReference type="Proteomes" id="UP000698800">
    <property type="component" value="Unassembled WGS sequence"/>
</dbReference>
<evidence type="ECO:0000313" key="5">
    <source>
        <dbReference type="Proteomes" id="UP000698800"/>
    </source>
</evidence>
<dbReference type="EMBL" id="JAGHQL010000005">
    <property type="protein sequence ID" value="KAH0545479.1"/>
    <property type="molecule type" value="Genomic_DNA"/>
</dbReference>
<evidence type="ECO:0000256" key="2">
    <source>
        <dbReference type="SAM" id="MobiDB-lite"/>
    </source>
</evidence>
<sequence length="136" mass="15508">MQSRMPIAVCHKEYDRSEDVPYEPLRNLGHGAYGFVEEVEAIPGKAPVRGHNIGKAIEERWTALDETERAPYYAKADADRKRYFAEKEKFEELRNSGNLNVRDEANEDMEYKLPQNFEIKPEDAANTTEAEGNAAS</sequence>
<dbReference type="GO" id="GO:0005634">
    <property type="term" value="C:nucleus"/>
    <property type="evidence" value="ECO:0007669"/>
    <property type="project" value="UniProtKB-UniRule"/>
</dbReference>
<dbReference type="InterPro" id="IPR036910">
    <property type="entry name" value="HMG_box_dom_sf"/>
</dbReference>
<dbReference type="SUPFAM" id="SSF47095">
    <property type="entry name" value="HMG-box"/>
    <property type="match status" value="1"/>
</dbReference>
<evidence type="ECO:0000313" key="4">
    <source>
        <dbReference type="EMBL" id="KAH0545479.1"/>
    </source>
</evidence>
<dbReference type="GO" id="GO:0003677">
    <property type="term" value="F:DNA binding"/>
    <property type="evidence" value="ECO:0007669"/>
    <property type="project" value="UniProtKB-UniRule"/>
</dbReference>
<reference evidence="4" key="1">
    <citation type="submission" date="2021-03" db="EMBL/GenBank/DDBJ databases">
        <title>Comparative genomics and phylogenomic investigation of the class Geoglossomycetes provide insights into ecological specialization and systematics.</title>
        <authorList>
            <person name="Melie T."/>
            <person name="Pirro S."/>
            <person name="Miller A.N."/>
            <person name="Quandt A."/>
        </authorList>
    </citation>
    <scope>NUCLEOTIDE SEQUENCE</scope>
    <source>
        <strain evidence="4">GBOQ0MN5Z8</strain>
    </source>
</reference>
<dbReference type="Pfam" id="PF00505">
    <property type="entry name" value="HMG_box"/>
    <property type="match status" value="1"/>
</dbReference>
<keyword evidence="1" id="KW-0238">DNA-binding</keyword>
<evidence type="ECO:0000256" key="1">
    <source>
        <dbReference type="PROSITE-ProRule" id="PRU00267"/>
    </source>
</evidence>
<keyword evidence="1" id="KW-0539">Nucleus</keyword>
<dbReference type="PROSITE" id="PS50118">
    <property type="entry name" value="HMG_BOX_2"/>
    <property type="match status" value="1"/>
</dbReference>
<feature type="domain" description="HMG box" evidence="3">
    <location>
        <begin position="43"/>
        <end position="91"/>
    </location>
</feature>
<name>A0A9P8I8Z3_9PEZI</name>
<dbReference type="OrthoDB" id="1919336at2759"/>
<feature type="compositionally biased region" description="Low complexity" evidence="2">
    <location>
        <begin position="124"/>
        <end position="136"/>
    </location>
</feature>
<accession>A0A9P8I8Z3</accession>
<keyword evidence="5" id="KW-1185">Reference proteome</keyword>
<gene>
    <name evidence="4" type="ORF">FGG08_000480</name>
</gene>
<proteinExistence type="predicted"/>
<dbReference type="AlphaFoldDB" id="A0A9P8I8Z3"/>
<organism evidence="4 5">
    <name type="scientific">Glutinoglossum americanum</name>
    <dbReference type="NCBI Taxonomy" id="1670608"/>
    <lineage>
        <taxon>Eukaryota</taxon>
        <taxon>Fungi</taxon>
        <taxon>Dikarya</taxon>
        <taxon>Ascomycota</taxon>
        <taxon>Pezizomycotina</taxon>
        <taxon>Geoglossomycetes</taxon>
        <taxon>Geoglossales</taxon>
        <taxon>Geoglossaceae</taxon>
        <taxon>Glutinoglossum</taxon>
    </lineage>
</organism>